<organism evidence="11 12">
    <name type="scientific">Allomyces macrogynus (strain ATCC 38327)</name>
    <name type="common">Allomyces javanicus var. macrogynus</name>
    <dbReference type="NCBI Taxonomy" id="578462"/>
    <lineage>
        <taxon>Eukaryota</taxon>
        <taxon>Fungi</taxon>
        <taxon>Fungi incertae sedis</taxon>
        <taxon>Blastocladiomycota</taxon>
        <taxon>Blastocladiomycetes</taxon>
        <taxon>Blastocladiales</taxon>
        <taxon>Blastocladiaceae</taxon>
        <taxon>Allomyces</taxon>
    </lineage>
</organism>
<evidence type="ECO:0000256" key="1">
    <source>
        <dbReference type="ARBA" id="ARBA00010980"/>
    </source>
</evidence>
<comment type="similarity">
    <text evidence="1 8">Belongs to the polysaccharide lyase 1 family.</text>
</comment>
<dbReference type="STRING" id="578462.A0A0L0SJY9"/>
<keyword evidence="8" id="KW-0119">Carbohydrate metabolism</keyword>
<feature type="signal peptide" evidence="9">
    <location>
        <begin position="1"/>
        <end position="29"/>
    </location>
</feature>
<dbReference type="OrthoDB" id="1637350at2759"/>
<evidence type="ECO:0000256" key="5">
    <source>
        <dbReference type="ARBA" id="ARBA00036818"/>
    </source>
</evidence>
<comment type="function">
    <text evidence="6">Pectinolytic enzymes consist of four classes of enzymes: pectin lyase, polygalacturonase, pectin methylesterase and rhamnogalacturonase. Among pectinolytic enzymes, pectin lyase is the most important in depolymerization of pectin, since it cleaves internal glycosidic bonds of highly methylated pectins.</text>
</comment>
<dbReference type="SUPFAM" id="SSF51126">
    <property type="entry name" value="Pectin lyase-like"/>
    <property type="match status" value="1"/>
</dbReference>
<dbReference type="GO" id="GO:0000272">
    <property type="term" value="P:polysaccharide catabolic process"/>
    <property type="evidence" value="ECO:0007669"/>
    <property type="project" value="UniProtKB-KW"/>
</dbReference>
<evidence type="ECO:0000313" key="12">
    <source>
        <dbReference type="Proteomes" id="UP000054350"/>
    </source>
</evidence>
<dbReference type="InterPro" id="IPR012334">
    <property type="entry name" value="Pectin_lyas_fold"/>
</dbReference>
<keyword evidence="2" id="KW-1015">Disulfide bond</keyword>
<dbReference type="InterPro" id="IPR045032">
    <property type="entry name" value="PEL"/>
</dbReference>
<feature type="chain" id="PRO_5005548156" description="pectin lyase" evidence="9">
    <location>
        <begin position="30"/>
        <end position="410"/>
    </location>
</feature>
<dbReference type="PANTHER" id="PTHR31683">
    <property type="entry name" value="PECTATE LYASE 18-RELATED"/>
    <property type="match status" value="1"/>
</dbReference>
<reference evidence="12" key="2">
    <citation type="submission" date="2009-11" db="EMBL/GenBank/DDBJ databases">
        <title>The Genome Sequence of Allomyces macrogynus strain ATCC 38327.</title>
        <authorList>
            <consortium name="The Broad Institute Genome Sequencing Platform"/>
            <person name="Russ C."/>
            <person name="Cuomo C."/>
            <person name="Shea T."/>
            <person name="Young S.K."/>
            <person name="Zeng Q."/>
            <person name="Koehrsen M."/>
            <person name="Haas B."/>
            <person name="Borodovsky M."/>
            <person name="Guigo R."/>
            <person name="Alvarado L."/>
            <person name="Berlin A."/>
            <person name="Borenstein D."/>
            <person name="Chen Z."/>
            <person name="Engels R."/>
            <person name="Freedman E."/>
            <person name="Gellesch M."/>
            <person name="Goldberg J."/>
            <person name="Griggs A."/>
            <person name="Gujja S."/>
            <person name="Heiman D."/>
            <person name="Hepburn T."/>
            <person name="Howarth C."/>
            <person name="Jen D."/>
            <person name="Larson L."/>
            <person name="Lewis B."/>
            <person name="Mehta T."/>
            <person name="Park D."/>
            <person name="Pearson M."/>
            <person name="Roberts A."/>
            <person name="Saif S."/>
            <person name="Shenoy N."/>
            <person name="Sisk P."/>
            <person name="Stolte C."/>
            <person name="Sykes S."/>
            <person name="Walk T."/>
            <person name="White J."/>
            <person name="Yandava C."/>
            <person name="Burger G."/>
            <person name="Gray M.W."/>
            <person name="Holland P.W.H."/>
            <person name="King N."/>
            <person name="Lang F.B.F."/>
            <person name="Roger A.J."/>
            <person name="Ruiz-Trillo I."/>
            <person name="Lander E."/>
            <person name="Nusbaum C."/>
        </authorList>
    </citation>
    <scope>NUCLEOTIDE SEQUENCE [LARGE SCALE GENOMIC DNA]</scope>
    <source>
        <strain evidence="12">ATCC 38327</strain>
    </source>
</reference>
<keyword evidence="3" id="KW-0325">Glycoprotein</keyword>
<dbReference type="GO" id="GO:0047490">
    <property type="term" value="F:pectin lyase activity"/>
    <property type="evidence" value="ECO:0007669"/>
    <property type="project" value="UniProtKB-EC"/>
</dbReference>
<accession>A0A0L0SJY9</accession>
<gene>
    <name evidence="11" type="ORF">AMAG_07979</name>
</gene>
<evidence type="ECO:0000256" key="8">
    <source>
        <dbReference type="RuleBase" id="RU361173"/>
    </source>
</evidence>
<dbReference type="OMA" id="GFRFANT"/>
<reference evidence="11 12" key="1">
    <citation type="submission" date="2009-11" db="EMBL/GenBank/DDBJ databases">
        <title>Annotation of Allomyces macrogynus ATCC 38327.</title>
        <authorList>
            <consortium name="The Broad Institute Genome Sequencing Platform"/>
            <person name="Russ C."/>
            <person name="Cuomo C."/>
            <person name="Burger G."/>
            <person name="Gray M.W."/>
            <person name="Holland P.W.H."/>
            <person name="King N."/>
            <person name="Lang F.B.F."/>
            <person name="Roger A.J."/>
            <person name="Ruiz-Trillo I."/>
            <person name="Young S.K."/>
            <person name="Zeng Q."/>
            <person name="Gargeya S."/>
            <person name="Fitzgerald M."/>
            <person name="Haas B."/>
            <person name="Abouelleil A."/>
            <person name="Alvarado L."/>
            <person name="Arachchi H.M."/>
            <person name="Berlin A."/>
            <person name="Chapman S.B."/>
            <person name="Gearin G."/>
            <person name="Goldberg J."/>
            <person name="Griggs A."/>
            <person name="Gujja S."/>
            <person name="Hansen M."/>
            <person name="Heiman D."/>
            <person name="Howarth C."/>
            <person name="Larimer J."/>
            <person name="Lui A."/>
            <person name="MacDonald P.J.P."/>
            <person name="McCowen C."/>
            <person name="Montmayeur A."/>
            <person name="Murphy C."/>
            <person name="Neiman D."/>
            <person name="Pearson M."/>
            <person name="Priest M."/>
            <person name="Roberts A."/>
            <person name="Saif S."/>
            <person name="Shea T."/>
            <person name="Sisk P."/>
            <person name="Stolte C."/>
            <person name="Sykes S."/>
            <person name="Wortman J."/>
            <person name="Nusbaum C."/>
            <person name="Birren B."/>
        </authorList>
    </citation>
    <scope>NUCLEOTIDE SEQUENCE [LARGE SCALE GENOMIC DNA]</scope>
    <source>
        <strain evidence="11 12">ATCC 38327</strain>
    </source>
</reference>
<keyword evidence="8" id="KW-0964">Secreted</keyword>
<dbReference type="InterPro" id="IPR002022">
    <property type="entry name" value="Pec_lyase"/>
</dbReference>
<keyword evidence="12" id="KW-1185">Reference proteome</keyword>
<dbReference type="EC" id="4.2.2.10" evidence="7"/>
<dbReference type="Pfam" id="PF00544">
    <property type="entry name" value="Pectate_lyase_4"/>
    <property type="match status" value="1"/>
</dbReference>
<evidence type="ECO:0000256" key="9">
    <source>
        <dbReference type="SAM" id="SignalP"/>
    </source>
</evidence>
<dbReference type="GO" id="GO:0005576">
    <property type="term" value="C:extracellular region"/>
    <property type="evidence" value="ECO:0007669"/>
    <property type="project" value="UniProtKB-SubCell"/>
</dbReference>
<protein>
    <recommendedName>
        <fullName evidence="7">pectin lyase</fullName>
        <ecNumber evidence="7">4.2.2.10</ecNumber>
    </recommendedName>
</protein>
<dbReference type="Proteomes" id="UP000054350">
    <property type="component" value="Unassembled WGS sequence"/>
</dbReference>
<keyword evidence="9" id="KW-0732">Signal</keyword>
<dbReference type="EMBL" id="GG745341">
    <property type="protein sequence ID" value="KNE62797.1"/>
    <property type="molecule type" value="Genomic_DNA"/>
</dbReference>
<dbReference type="PANTHER" id="PTHR31683:SF67">
    <property type="entry name" value="PECTIN LYASE F-RELATED"/>
    <property type="match status" value="1"/>
</dbReference>
<feature type="domain" description="Pectate lyase" evidence="10">
    <location>
        <begin position="110"/>
        <end position="322"/>
    </location>
</feature>
<comment type="subcellular location">
    <subcellularLocation>
        <location evidence="8">Secreted</location>
    </subcellularLocation>
</comment>
<dbReference type="Gene3D" id="2.160.20.10">
    <property type="entry name" value="Single-stranded right-handed beta-helix, Pectin lyase-like"/>
    <property type="match status" value="1"/>
</dbReference>
<sequence>MSPRAMPSLRTTVLFLVVVLAASSTVVLAGSLSPLVKGKPTGFAAGTIGGGNVAPSYPKTREELANLLKDSQPRVIVLTKEFDFRGFNGAKVTAKGCRPDSNKCPNKGGQDAIDPPFHWCSSKYPGVDVTYDPAGPTALQVSGSKTIIGQGANAAIRGKGLRITGSNVIVQNIHVYDLNPQYIWGGDAFTIAQGDQIWFDHNKVSLVGRQFFVTGYSPAGRVTISNNELNGLTQWSASCDGRHYWTMLFLGSNDKITFAYNYVHHVSGRAPKVAGSDGKNFPKVQMHAINNFWQSLSGHAFDAHDGAKILVEGNVFETVAYPHTPETLAGSLVVPMANTVGVTAKAAPLRRNLVVNKLDGSPRPIDTGASSTASVSAVNAVLPDNYVSPTAIQIEQVKAYVLKNAGVGKI</sequence>
<dbReference type="AlphaFoldDB" id="A0A0L0SJY9"/>
<dbReference type="VEuPathDB" id="FungiDB:AMAG_07979"/>
<evidence type="ECO:0000259" key="10">
    <source>
        <dbReference type="SMART" id="SM00656"/>
    </source>
</evidence>
<comment type="catalytic activity">
    <reaction evidence="5">
        <text>Eliminative cleavage of (1-&gt;4)-alpha-D-galacturonan methyl ester to give oligosaccharides with 4-deoxy-6-O-methyl-alpha-D-galact-4-enuronosyl groups at their non-reducing ends.</text>
        <dbReference type="EC" id="4.2.2.10"/>
    </reaction>
</comment>
<evidence type="ECO:0000256" key="3">
    <source>
        <dbReference type="ARBA" id="ARBA00023180"/>
    </source>
</evidence>
<keyword evidence="8" id="KW-0624">Polysaccharide degradation</keyword>
<evidence type="ECO:0000256" key="6">
    <source>
        <dbReference type="ARBA" id="ARBA00037631"/>
    </source>
</evidence>
<proteinExistence type="inferred from homology"/>
<evidence type="ECO:0000313" key="11">
    <source>
        <dbReference type="EMBL" id="KNE62797.1"/>
    </source>
</evidence>
<evidence type="ECO:0000256" key="7">
    <source>
        <dbReference type="ARBA" id="ARBA00039082"/>
    </source>
</evidence>
<keyword evidence="4 8" id="KW-0456">Lyase</keyword>
<dbReference type="eggNOG" id="ENOG502QXM6">
    <property type="taxonomic scope" value="Eukaryota"/>
</dbReference>
<evidence type="ECO:0000256" key="4">
    <source>
        <dbReference type="ARBA" id="ARBA00023239"/>
    </source>
</evidence>
<dbReference type="GO" id="GO:0030570">
    <property type="term" value="F:pectate lyase activity"/>
    <property type="evidence" value="ECO:0007669"/>
    <property type="project" value="InterPro"/>
</dbReference>
<evidence type="ECO:0000256" key="2">
    <source>
        <dbReference type="ARBA" id="ARBA00023157"/>
    </source>
</evidence>
<name>A0A0L0SJY9_ALLM3</name>
<dbReference type="SMART" id="SM00656">
    <property type="entry name" value="Amb_all"/>
    <property type="match status" value="1"/>
</dbReference>
<dbReference type="InterPro" id="IPR011050">
    <property type="entry name" value="Pectin_lyase_fold/virulence"/>
</dbReference>